<accession>A0ACA9NAB4</accession>
<sequence length="273" mass="32339">CPSARISKFFEIYYFIYDETKINTQAANDLIEDLIENNLFGNEAIVKHAQNFSQAWTNNPKNIYVVRNTDGADKSNLVQKLFWSELYPKSKKQKNRSSWWDGYQKTGEIKGKSFVLFLAKYIFMTSCKPAEKAFNFGQRNIDDKTSTQCSESDFCGILWDLKYDKCKYTTKKLKKIVQELNKNELEEVIIKDNQVYWCQIFPEYKKYYLQDYSYCKELSDYKQQVHIKVESDDEIELDYDSGSLQLKDQYFEIDNDIEIELSKPDSDNSEYTF</sequence>
<organism evidence="1 2">
    <name type="scientific">Dentiscutata heterogama</name>
    <dbReference type="NCBI Taxonomy" id="1316150"/>
    <lineage>
        <taxon>Eukaryota</taxon>
        <taxon>Fungi</taxon>
        <taxon>Fungi incertae sedis</taxon>
        <taxon>Mucoromycota</taxon>
        <taxon>Glomeromycotina</taxon>
        <taxon>Glomeromycetes</taxon>
        <taxon>Diversisporales</taxon>
        <taxon>Gigasporaceae</taxon>
        <taxon>Dentiscutata</taxon>
    </lineage>
</organism>
<protein>
    <submittedName>
        <fullName evidence="1">13268_t:CDS:1</fullName>
    </submittedName>
</protein>
<keyword evidence="2" id="KW-1185">Reference proteome</keyword>
<name>A0ACA9NAB4_9GLOM</name>
<comment type="caution">
    <text evidence="1">The sequence shown here is derived from an EMBL/GenBank/DDBJ whole genome shotgun (WGS) entry which is preliminary data.</text>
</comment>
<gene>
    <name evidence="1" type="ORF">DHETER_LOCUS8697</name>
</gene>
<dbReference type="Proteomes" id="UP000789702">
    <property type="component" value="Unassembled WGS sequence"/>
</dbReference>
<evidence type="ECO:0000313" key="1">
    <source>
        <dbReference type="EMBL" id="CAG8637833.1"/>
    </source>
</evidence>
<dbReference type="EMBL" id="CAJVPU010014142">
    <property type="protein sequence ID" value="CAG8637833.1"/>
    <property type="molecule type" value="Genomic_DNA"/>
</dbReference>
<proteinExistence type="predicted"/>
<evidence type="ECO:0000313" key="2">
    <source>
        <dbReference type="Proteomes" id="UP000789702"/>
    </source>
</evidence>
<reference evidence="1" key="1">
    <citation type="submission" date="2021-06" db="EMBL/GenBank/DDBJ databases">
        <authorList>
            <person name="Kallberg Y."/>
            <person name="Tangrot J."/>
            <person name="Rosling A."/>
        </authorList>
    </citation>
    <scope>NUCLEOTIDE SEQUENCE</scope>
    <source>
        <strain evidence="1">IL203A</strain>
    </source>
</reference>
<feature type="non-terminal residue" evidence="1">
    <location>
        <position position="1"/>
    </location>
</feature>